<evidence type="ECO:0000313" key="2">
    <source>
        <dbReference type="EMBL" id="KAK9402454.1"/>
    </source>
</evidence>
<protein>
    <submittedName>
        <fullName evidence="2">Uncharacterized protein</fullName>
    </submittedName>
</protein>
<dbReference type="EMBL" id="JAOTOJ010000004">
    <property type="protein sequence ID" value="KAK9402454.1"/>
    <property type="molecule type" value="Genomic_DNA"/>
</dbReference>
<keyword evidence="3" id="KW-1185">Reference proteome</keyword>
<comment type="caution">
    <text evidence="2">The sequence shown here is derived from an EMBL/GenBank/DDBJ whole genome shotgun (WGS) entry which is preliminary data.</text>
</comment>
<feature type="chain" id="PRO_5043968203" evidence="1">
    <location>
        <begin position="23"/>
        <end position="83"/>
    </location>
</feature>
<dbReference type="Proteomes" id="UP001474421">
    <property type="component" value="Unassembled WGS sequence"/>
</dbReference>
<name>A0AAW1BK63_CROAD</name>
<organism evidence="2 3">
    <name type="scientific">Crotalus adamanteus</name>
    <name type="common">Eastern diamondback rattlesnake</name>
    <dbReference type="NCBI Taxonomy" id="8729"/>
    <lineage>
        <taxon>Eukaryota</taxon>
        <taxon>Metazoa</taxon>
        <taxon>Chordata</taxon>
        <taxon>Craniata</taxon>
        <taxon>Vertebrata</taxon>
        <taxon>Euteleostomi</taxon>
        <taxon>Lepidosauria</taxon>
        <taxon>Squamata</taxon>
        <taxon>Bifurcata</taxon>
        <taxon>Unidentata</taxon>
        <taxon>Episquamata</taxon>
        <taxon>Toxicofera</taxon>
        <taxon>Serpentes</taxon>
        <taxon>Colubroidea</taxon>
        <taxon>Viperidae</taxon>
        <taxon>Crotalinae</taxon>
        <taxon>Crotalus</taxon>
    </lineage>
</organism>
<evidence type="ECO:0000313" key="3">
    <source>
        <dbReference type="Proteomes" id="UP001474421"/>
    </source>
</evidence>
<proteinExistence type="predicted"/>
<evidence type="ECO:0000256" key="1">
    <source>
        <dbReference type="SAM" id="SignalP"/>
    </source>
</evidence>
<dbReference type="AlphaFoldDB" id="A0AAW1BK63"/>
<feature type="signal peptide" evidence="1">
    <location>
        <begin position="1"/>
        <end position="22"/>
    </location>
</feature>
<reference evidence="2 3" key="1">
    <citation type="journal article" date="2024" name="Proc. Natl. Acad. Sci. U.S.A.">
        <title>The genetic regulatory architecture and epigenomic basis for age-related changes in rattlesnake venom.</title>
        <authorList>
            <person name="Hogan M.P."/>
            <person name="Holding M.L."/>
            <person name="Nystrom G.S."/>
            <person name="Colston T.J."/>
            <person name="Bartlett D.A."/>
            <person name="Mason A.J."/>
            <person name="Ellsworth S.A."/>
            <person name="Rautsaw R.M."/>
            <person name="Lawrence K.C."/>
            <person name="Strickland J.L."/>
            <person name="He B."/>
            <person name="Fraser P."/>
            <person name="Margres M.J."/>
            <person name="Gilbert D.M."/>
            <person name="Gibbs H.L."/>
            <person name="Parkinson C.L."/>
            <person name="Rokyta D.R."/>
        </authorList>
    </citation>
    <scope>NUCLEOTIDE SEQUENCE [LARGE SCALE GENOMIC DNA]</scope>
    <source>
        <strain evidence="2">DRR0105</strain>
    </source>
</reference>
<sequence length="83" mass="9341">MDPYFSSAVFMILSCWLWNAECRDYNLVLRVPKGGQWGEWGKMAMYSKGHASGFSLKPPEIISSVFGGKPRGTISEHNIKITE</sequence>
<accession>A0AAW1BK63</accession>
<gene>
    <name evidence="2" type="ORF">NXF25_010810</name>
</gene>
<keyword evidence="1" id="KW-0732">Signal</keyword>